<evidence type="ECO:0000313" key="2">
    <source>
        <dbReference type="Proteomes" id="UP001604336"/>
    </source>
</evidence>
<evidence type="ECO:0000313" key="1">
    <source>
        <dbReference type="EMBL" id="KAL2485716.1"/>
    </source>
</evidence>
<protein>
    <submittedName>
        <fullName evidence="1">SM-ATX domain-containing protein</fullName>
    </submittedName>
</protein>
<accession>A0ABD1RC86</accession>
<reference evidence="2" key="1">
    <citation type="submission" date="2024-07" db="EMBL/GenBank/DDBJ databases">
        <title>Two chromosome-level genome assemblies of Korean endemic species Abeliophyllum distichum and Forsythia ovata (Oleaceae).</title>
        <authorList>
            <person name="Jang H."/>
        </authorList>
    </citation>
    <scope>NUCLEOTIDE SEQUENCE [LARGE SCALE GENOMIC DNA]</scope>
</reference>
<sequence length="107" mass="11993">MPTTNQLQDIPEFLDKKTTHEVQGSSLSMGACETQLTDVGSILDETNMQRTPKGVSSGCPAPLHYEMQQRPNLEEIPCSEARASDVSIYSCHTHLWMLLQNHFSVHH</sequence>
<dbReference type="EMBL" id="JBFOLK010000009">
    <property type="protein sequence ID" value="KAL2485716.1"/>
    <property type="molecule type" value="Genomic_DNA"/>
</dbReference>
<gene>
    <name evidence="1" type="ORF">Adt_30472</name>
</gene>
<keyword evidence="2" id="KW-1185">Reference proteome</keyword>
<comment type="caution">
    <text evidence="1">The sequence shown here is derived from an EMBL/GenBank/DDBJ whole genome shotgun (WGS) entry which is preliminary data.</text>
</comment>
<dbReference type="Proteomes" id="UP001604336">
    <property type="component" value="Unassembled WGS sequence"/>
</dbReference>
<name>A0ABD1RC86_9LAMI</name>
<dbReference type="AlphaFoldDB" id="A0ABD1RC86"/>
<organism evidence="1 2">
    <name type="scientific">Abeliophyllum distichum</name>
    <dbReference type="NCBI Taxonomy" id="126358"/>
    <lineage>
        <taxon>Eukaryota</taxon>
        <taxon>Viridiplantae</taxon>
        <taxon>Streptophyta</taxon>
        <taxon>Embryophyta</taxon>
        <taxon>Tracheophyta</taxon>
        <taxon>Spermatophyta</taxon>
        <taxon>Magnoliopsida</taxon>
        <taxon>eudicotyledons</taxon>
        <taxon>Gunneridae</taxon>
        <taxon>Pentapetalae</taxon>
        <taxon>asterids</taxon>
        <taxon>lamiids</taxon>
        <taxon>Lamiales</taxon>
        <taxon>Oleaceae</taxon>
        <taxon>Forsythieae</taxon>
        <taxon>Abeliophyllum</taxon>
    </lineage>
</organism>
<proteinExistence type="predicted"/>